<proteinExistence type="predicted"/>
<dbReference type="Proteomes" id="UP001060215">
    <property type="component" value="Chromosome 4"/>
</dbReference>
<evidence type="ECO:0000313" key="2">
    <source>
        <dbReference type="Proteomes" id="UP001060215"/>
    </source>
</evidence>
<gene>
    <name evidence="1" type="ORF">LOK49_LG05G03138</name>
</gene>
<accession>A0ACC0HPQ2</accession>
<sequence>MAAPPLHHHSMPMENPNRLSNDEVRTIKNPPLPSAMVAGDCSSTSSYSNGCSSSSPPFHANGKP</sequence>
<comment type="caution">
    <text evidence="1">The sequence shown here is derived from an EMBL/GenBank/DDBJ whole genome shotgun (WGS) entry which is preliminary data.</text>
</comment>
<reference evidence="1 2" key="1">
    <citation type="journal article" date="2022" name="Plant J.">
        <title>Chromosome-level genome of Camellia lanceoleosa provides a valuable resource for understanding genome evolution and self-incompatibility.</title>
        <authorList>
            <person name="Gong W."/>
            <person name="Xiao S."/>
            <person name="Wang L."/>
            <person name="Liao Z."/>
            <person name="Chang Y."/>
            <person name="Mo W."/>
            <person name="Hu G."/>
            <person name="Li W."/>
            <person name="Zhao G."/>
            <person name="Zhu H."/>
            <person name="Hu X."/>
            <person name="Ji K."/>
            <person name="Xiang X."/>
            <person name="Song Q."/>
            <person name="Yuan D."/>
            <person name="Jin S."/>
            <person name="Zhang L."/>
        </authorList>
    </citation>
    <scope>NUCLEOTIDE SEQUENCE [LARGE SCALE GENOMIC DNA]</scope>
    <source>
        <strain evidence="1">SQ_2022a</strain>
    </source>
</reference>
<name>A0ACC0HPQ2_9ERIC</name>
<evidence type="ECO:0000313" key="1">
    <source>
        <dbReference type="EMBL" id="KAI8015464.1"/>
    </source>
</evidence>
<protein>
    <submittedName>
        <fullName evidence="1">Uncharacterized protein</fullName>
    </submittedName>
</protein>
<dbReference type="EMBL" id="CM045761">
    <property type="protein sequence ID" value="KAI8015464.1"/>
    <property type="molecule type" value="Genomic_DNA"/>
</dbReference>
<organism evidence="1 2">
    <name type="scientific">Camellia lanceoleosa</name>
    <dbReference type="NCBI Taxonomy" id="1840588"/>
    <lineage>
        <taxon>Eukaryota</taxon>
        <taxon>Viridiplantae</taxon>
        <taxon>Streptophyta</taxon>
        <taxon>Embryophyta</taxon>
        <taxon>Tracheophyta</taxon>
        <taxon>Spermatophyta</taxon>
        <taxon>Magnoliopsida</taxon>
        <taxon>eudicotyledons</taxon>
        <taxon>Gunneridae</taxon>
        <taxon>Pentapetalae</taxon>
        <taxon>asterids</taxon>
        <taxon>Ericales</taxon>
        <taxon>Theaceae</taxon>
        <taxon>Camellia</taxon>
    </lineage>
</organism>
<keyword evidence="2" id="KW-1185">Reference proteome</keyword>